<evidence type="ECO:0008006" key="4">
    <source>
        <dbReference type="Google" id="ProtNLM"/>
    </source>
</evidence>
<name>A0A7U7GA33_9GAMM</name>
<dbReference type="Proteomes" id="UP000019184">
    <property type="component" value="Unassembled WGS sequence"/>
</dbReference>
<comment type="caution">
    <text evidence="2">The sequence shown here is derived from an EMBL/GenBank/DDBJ whole genome shotgun (WGS) entry which is preliminary data.</text>
</comment>
<evidence type="ECO:0000313" key="2">
    <source>
        <dbReference type="EMBL" id="CDH44346.1"/>
    </source>
</evidence>
<feature type="chain" id="PRO_5031027545" description="Lipoprotein" evidence="1">
    <location>
        <begin position="30"/>
        <end position="80"/>
    </location>
</feature>
<accession>A0A7U7GA33</accession>
<sequence>MSLKTVTKLSALALIAGLTVGCASTSDLAAVQKDANEAKGMARNAMDTANTALSTANEAKSVSMATEEKINRMFKKSMFK</sequence>
<dbReference type="OrthoDB" id="6089758at2"/>
<dbReference type="AlphaFoldDB" id="A0A7U7GA33"/>
<protein>
    <recommendedName>
        <fullName evidence="4">Lipoprotein</fullName>
    </recommendedName>
</protein>
<dbReference type="InterPro" id="IPR021793">
    <property type="entry name" value="Oprl"/>
</dbReference>
<proteinExistence type="predicted"/>
<organism evidence="2 3">
    <name type="scientific">Candidatus Contendobacter odensis Run_B_J11</name>
    <dbReference type="NCBI Taxonomy" id="1400861"/>
    <lineage>
        <taxon>Bacteria</taxon>
        <taxon>Pseudomonadati</taxon>
        <taxon>Pseudomonadota</taxon>
        <taxon>Gammaproteobacteria</taxon>
        <taxon>Candidatus Competibacteraceae</taxon>
        <taxon>Candidatus Contendibacter</taxon>
    </lineage>
</organism>
<feature type="signal peptide" evidence="1">
    <location>
        <begin position="1"/>
        <end position="29"/>
    </location>
</feature>
<evidence type="ECO:0000256" key="1">
    <source>
        <dbReference type="SAM" id="SignalP"/>
    </source>
</evidence>
<keyword evidence="1" id="KW-0732">Signal</keyword>
<dbReference type="Pfam" id="PF11839">
    <property type="entry name" value="Alanine_zipper"/>
    <property type="match status" value="1"/>
</dbReference>
<evidence type="ECO:0000313" key="3">
    <source>
        <dbReference type="Proteomes" id="UP000019184"/>
    </source>
</evidence>
<reference evidence="2 3" key="1">
    <citation type="journal article" date="2014" name="ISME J.">
        <title>Candidatus Competibacter-lineage genomes retrieved from metagenomes reveal functional metabolic diversity.</title>
        <authorList>
            <person name="McIlroy S.J."/>
            <person name="Albertsen M."/>
            <person name="Andresen E.K."/>
            <person name="Saunders A.M."/>
            <person name="Kristiansen R."/>
            <person name="Stokholm-Bjerregaard M."/>
            <person name="Nielsen K.L."/>
            <person name="Nielsen P.H."/>
        </authorList>
    </citation>
    <scope>NUCLEOTIDE SEQUENCE [LARGE SCALE GENOMIC DNA]</scope>
    <source>
        <strain evidence="2 3">Run_B_J11</strain>
    </source>
</reference>
<keyword evidence="3" id="KW-1185">Reference proteome</keyword>
<dbReference type="PROSITE" id="PS51257">
    <property type="entry name" value="PROKAR_LIPOPROTEIN"/>
    <property type="match status" value="1"/>
</dbReference>
<gene>
    <name evidence="2" type="ORF">BN874_1620005</name>
</gene>
<dbReference type="RefSeq" id="WP_034431524.1">
    <property type="nucleotide sequence ID" value="NZ_CBTK010000071.1"/>
</dbReference>
<dbReference type="EMBL" id="CBTK010000071">
    <property type="protein sequence ID" value="CDH44346.1"/>
    <property type="molecule type" value="Genomic_DNA"/>
</dbReference>